<comment type="function">
    <text evidence="2">Binds amino acids.</text>
</comment>
<organism evidence="4 5">
    <name type="scientific">Trifolium pratense</name>
    <name type="common">Red clover</name>
    <dbReference type="NCBI Taxonomy" id="57577"/>
    <lineage>
        <taxon>Eukaryota</taxon>
        <taxon>Viridiplantae</taxon>
        <taxon>Streptophyta</taxon>
        <taxon>Embryophyta</taxon>
        <taxon>Tracheophyta</taxon>
        <taxon>Spermatophyta</taxon>
        <taxon>Magnoliopsida</taxon>
        <taxon>eudicotyledons</taxon>
        <taxon>Gunneridae</taxon>
        <taxon>Pentapetalae</taxon>
        <taxon>rosids</taxon>
        <taxon>fabids</taxon>
        <taxon>Fabales</taxon>
        <taxon>Fabaceae</taxon>
        <taxon>Papilionoideae</taxon>
        <taxon>50 kb inversion clade</taxon>
        <taxon>NPAAA clade</taxon>
        <taxon>Hologalegina</taxon>
        <taxon>IRL clade</taxon>
        <taxon>Trifolieae</taxon>
        <taxon>Trifolium</taxon>
    </lineage>
</organism>
<proteinExistence type="predicted"/>
<evidence type="ECO:0000256" key="2">
    <source>
        <dbReference type="RuleBase" id="RU369043"/>
    </source>
</evidence>
<dbReference type="InterPro" id="IPR002912">
    <property type="entry name" value="ACT_dom"/>
</dbReference>
<dbReference type="SUPFAM" id="SSF55021">
    <property type="entry name" value="ACT-like"/>
    <property type="match status" value="3"/>
</dbReference>
<dbReference type="Proteomes" id="UP000236291">
    <property type="component" value="Unassembled WGS sequence"/>
</dbReference>
<evidence type="ECO:0000256" key="1">
    <source>
        <dbReference type="ARBA" id="ARBA00022737"/>
    </source>
</evidence>
<reference evidence="4 5" key="1">
    <citation type="journal article" date="2014" name="Am. J. Bot.">
        <title>Genome assembly and annotation for red clover (Trifolium pratense; Fabaceae).</title>
        <authorList>
            <person name="Istvanek J."/>
            <person name="Jaros M."/>
            <person name="Krenek A."/>
            <person name="Repkova J."/>
        </authorList>
    </citation>
    <scope>NUCLEOTIDE SEQUENCE [LARGE SCALE GENOMIC DNA]</scope>
    <source>
        <strain evidence="5">cv. Tatra</strain>
        <tissue evidence="4">Young leaves</tissue>
    </source>
</reference>
<dbReference type="PROSITE" id="PS51671">
    <property type="entry name" value="ACT"/>
    <property type="match status" value="2"/>
</dbReference>
<feature type="domain" description="ACT" evidence="3">
    <location>
        <begin position="354"/>
        <end position="433"/>
    </location>
</feature>
<sequence>MEIIYQPHINREIESHIERIHPPRVCIDNDSCRYCTVVKIDRANKHGILLEMIQALIDLDLIISKSYISSDGGWLMDVFHVKDQIGNKLTDKNLVHHIQQTLCDCKTRSNREILSETVQHCCEGPQHANVAIEVIGTDRPGLFSEISAVLMNLSFNITSATVWVHNCKVACIIYVEDASKPGPINDTERLAQVEDDIQRVIEAHDGGREKEWRSVRLTSSTVGHCHTERRLHQMMYDGGDYESCHACHGDNGGEHKRRCDGTHVSVDRYEGRGYWVVNVKSRDRPKLLFDIVCVLTDMQYEVFHAAVTSNSPMAEQEYFIRNKGSSNLDNETEKQRLTLCLIAAIERRASHGLKIDIRTQDKTGLLSNATRVIRENGLSITRVEFGVQGETAIGSLYVSDCSGQDANENIAELMKREIGESIVLVRNSPYSVSESSSSSNNSRDVIPRFSIGSMIWSHLERLSNNFIPIRN</sequence>
<dbReference type="GO" id="GO:0016597">
    <property type="term" value="F:amino acid binding"/>
    <property type="evidence" value="ECO:0007669"/>
    <property type="project" value="UniProtKB-UniRule"/>
</dbReference>
<dbReference type="PANTHER" id="PTHR31096">
    <property type="entry name" value="ACT DOMAIN-CONTAINING PROTEIN ACR4-RELATED"/>
    <property type="match status" value="1"/>
</dbReference>
<dbReference type="InterPro" id="IPR040217">
    <property type="entry name" value="ACR1-12"/>
</dbReference>
<gene>
    <name evidence="4" type="ORF">L195_g008974</name>
</gene>
<feature type="domain" description="ACT" evidence="3">
    <location>
        <begin position="131"/>
        <end position="211"/>
    </location>
</feature>
<evidence type="ECO:0000313" key="5">
    <source>
        <dbReference type="Proteomes" id="UP000236291"/>
    </source>
</evidence>
<comment type="caution">
    <text evidence="4">The sequence shown here is derived from an EMBL/GenBank/DDBJ whole genome shotgun (WGS) entry which is preliminary data.</text>
</comment>
<evidence type="ECO:0000259" key="3">
    <source>
        <dbReference type="PROSITE" id="PS51671"/>
    </source>
</evidence>
<accession>A0A2K3PAP3</accession>
<dbReference type="STRING" id="57577.A0A2K3PAP3"/>
<keyword evidence="1 2" id="KW-0677">Repeat</keyword>
<evidence type="ECO:0000313" key="4">
    <source>
        <dbReference type="EMBL" id="PNY12345.1"/>
    </source>
</evidence>
<name>A0A2K3PAP3_TRIPR</name>
<dbReference type="PANTHER" id="PTHR31096:SF83">
    <property type="entry name" value="ACT DOMAIN-CONTAINING PROTEIN ACR"/>
    <property type="match status" value="1"/>
</dbReference>
<dbReference type="Gene3D" id="3.30.70.260">
    <property type="match status" value="1"/>
</dbReference>
<dbReference type="InterPro" id="IPR045865">
    <property type="entry name" value="ACT-like_dom_sf"/>
</dbReference>
<dbReference type="AlphaFoldDB" id="A0A2K3PAP3"/>
<dbReference type="EMBL" id="ASHM01005209">
    <property type="protein sequence ID" value="PNY12345.1"/>
    <property type="molecule type" value="Genomic_DNA"/>
</dbReference>
<reference evidence="4 5" key="2">
    <citation type="journal article" date="2017" name="Front. Plant Sci.">
        <title>Gene Classification and Mining of Molecular Markers Useful in Red Clover (Trifolium pratense) Breeding.</title>
        <authorList>
            <person name="Istvanek J."/>
            <person name="Dluhosova J."/>
            <person name="Dluhos P."/>
            <person name="Patkova L."/>
            <person name="Nedelnik J."/>
            <person name="Repkova J."/>
        </authorList>
    </citation>
    <scope>NUCLEOTIDE SEQUENCE [LARGE SCALE GENOMIC DNA]</scope>
    <source>
        <strain evidence="5">cv. Tatra</strain>
        <tissue evidence="4">Young leaves</tissue>
    </source>
</reference>
<protein>
    <recommendedName>
        <fullName evidence="2">ACT domain-containing protein ACR</fullName>
    </recommendedName>
    <alternativeName>
        <fullName evidence="2">Protein ACT DOMAIN REPEATS</fullName>
    </alternativeName>
</protein>